<dbReference type="SUPFAM" id="SSF48452">
    <property type="entry name" value="TPR-like"/>
    <property type="match status" value="1"/>
</dbReference>
<dbReference type="PANTHER" id="PTHR38788">
    <property type="entry name" value="CLR5 DOMAIN-CONTAINING PROTEIN"/>
    <property type="match status" value="1"/>
</dbReference>
<evidence type="ECO:0000256" key="1">
    <source>
        <dbReference type="SAM" id="MobiDB-lite"/>
    </source>
</evidence>
<accession>A0A4Z1G020</accession>
<proteinExistence type="predicted"/>
<name>A0A4Z1G020_9HELO</name>
<dbReference type="Gene3D" id="1.25.40.10">
    <property type="entry name" value="Tetratricopeptide repeat domain"/>
    <property type="match status" value="1"/>
</dbReference>
<comment type="caution">
    <text evidence="3">The sequence shown here is derived from an EMBL/GenBank/DDBJ whole genome shotgun (WGS) entry which is preliminary data.</text>
</comment>
<organism evidence="3 4">
    <name type="scientific">Botrytis paeoniae</name>
    <dbReference type="NCBI Taxonomy" id="278948"/>
    <lineage>
        <taxon>Eukaryota</taxon>
        <taxon>Fungi</taxon>
        <taxon>Dikarya</taxon>
        <taxon>Ascomycota</taxon>
        <taxon>Pezizomycotina</taxon>
        <taxon>Leotiomycetes</taxon>
        <taxon>Helotiales</taxon>
        <taxon>Sclerotiniaceae</taxon>
        <taxon>Botrytis</taxon>
    </lineage>
</organism>
<dbReference type="EMBL" id="PQXI01000017">
    <property type="protein sequence ID" value="TGO29248.1"/>
    <property type="molecule type" value="Genomic_DNA"/>
</dbReference>
<feature type="region of interest" description="Disordered" evidence="1">
    <location>
        <begin position="642"/>
        <end position="671"/>
    </location>
</feature>
<dbReference type="AlphaFoldDB" id="A0A4Z1G020"/>
<dbReference type="InterPro" id="IPR011990">
    <property type="entry name" value="TPR-like_helical_dom_sf"/>
</dbReference>
<dbReference type="Proteomes" id="UP000297910">
    <property type="component" value="Unassembled WGS sequence"/>
</dbReference>
<dbReference type="InterPro" id="IPR025676">
    <property type="entry name" value="Clr5_dom"/>
</dbReference>
<evidence type="ECO:0000313" key="3">
    <source>
        <dbReference type="EMBL" id="TGO29248.1"/>
    </source>
</evidence>
<feature type="compositionally biased region" description="Basic and acidic residues" evidence="1">
    <location>
        <begin position="642"/>
        <end position="661"/>
    </location>
</feature>
<evidence type="ECO:0000259" key="2">
    <source>
        <dbReference type="Pfam" id="PF14420"/>
    </source>
</evidence>
<keyword evidence="4" id="KW-1185">Reference proteome</keyword>
<protein>
    <recommendedName>
        <fullName evidence="2">Clr5 domain-containing protein</fullName>
    </recommendedName>
</protein>
<feature type="domain" description="Clr5" evidence="2">
    <location>
        <begin position="19"/>
        <end position="71"/>
    </location>
</feature>
<dbReference type="Pfam" id="PF14420">
    <property type="entry name" value="Clr5"/>
    <property type="match status" value="1"/>
</dbReference>
<gene>
    <name evidence="3" type="ORF">BPAE_0017g00560</name>
</gene>
<dbReference type="PANTHER" id="PTHR38788:SF3">
    <property type="entry name" value="CLR5 DOMAIN-CONTAINING PROTEIN"/>
    <property type="match status" value="1"/>
</dbReference>
<evidence type="ECO:0000313" key="4">
    <source>
        <dbReference type="Proteomes" id="UP000297910"/>
    </source>
</evidence>
<reference evidence="3 4" key="1">
    <citation type="submission" date="2017-12" db="EMBL/GenBank/DDBJ databases">
        <title>Comparative genomics of Botrytis spp.</title>
        <authorList>
            <person name="Valero-Jimenez C.A."/>
            <person name="Tapia P."/>
            <person name="Veloso J."/>
            <person name="Silva-Moreno E."/>
            <person name="Staats M."/>
            <person name="Valdes J.H."/>
            <person name="Van Kan J.A.L."/>
        </authorList>
    </citation>
    <scope>NUCLEOTIDE SEQUENCE [LARGE SCALE GENOMIC DNA]</scope>
    <source>
        <strain evidence="3 4">Bp0003</strain>
    </source>
</reference>
<sequence length="715" mass="82174">MDFVTQPSLPTGGNKILSREEWLKFKPIIQQLYIDENQTYPTVAHELSRRFDFYPTKRQFTRKIEEWGLKKNFRKAERKLLLQNHKGSPTSQFIMGDKRVSDSKRIQRLKKRYAHESPLPRVQLVPSYQDINAPPKFDGPYCSLEEQLPISNYAGEIALAHVESTISNLTEENDAMHLEQWPFSWDIDVPGSPGLTQLFRLLEIEASMPPLNLDDEVVDTKQFISGNELRNDIECHKTSIKQMSVLYSCAEYGFMPNTVVQPVPIPGQGIQWSPLFELDLFPTSQYTRGHRRGTMLAPSSSPLIDVWEKEIKDSPAFDTSPEAKMENLLGFISSIPSCKAKEAYPNNYKIMEVYLEIVIQLLSKSKVLDATYLYRSLREAIQQSQLSSEHPFHIRLSYLEAYVLYHNSQYAEAKLVIRSVIRNVLNNQDLDRNHEMTSGALKLLGLFIKGKKEDSYSEAEKLYRYNIHQLNKNDRSLSKKTEEAYSLCRCMMEHVEQALGKRHPCYRIYQSHMSSILSDRGMISESIEIVHNILQQANHSRLRPERYRNLGFVLQDNKRTREAIVMCKTCLLIEVQQKGWKNSASLGVTCGRLGGCYEELSQFQDALFLYESWLEKVQSVTGDVNPFIKKVEGWISEVQERLEESTASSEDDRSGDTDSSREVQMGDVDDDLGYGQFIEDIVDDVSLGEIFEIEDKGLDEKIADIGKQISSMKLF</sequence>